<feature type="non-terminal residue" evidence="2">
    <location>
        <position position="81"/>
    </location>
</feature>
<dbReference type="AlphaFoldDB" id="A0A6V8PKT5"/>
<dbReference type="Proteomes" id="UP000568877">
    <property type="component" value="Unassembled WGS sequence"/>
</dbReference>
<comment type="caution">
    <text evidence="2">The sequence shown here is derived from an EMBL/GenBank/DDBJ whole genome shotgun (WGS) entry which is preliminary data.</text>
</comment>
<proteinExistence type="predicted"/>
<evidence type="ECO:0000313" key="2">
    <source>
        <dbReference type="EMBL" id="GFP32878.1"/>
    </source>
</evidence>
<keyword evidence="1" id="KW-0812">Transmembrane</keyword>
<evidence type="ECO:0000313" key="3">
    <source>
        <dbReference type="Proteomes" id="UP000568877"/>
    </source>
</evidence>
<evidence type="ECO:0000256" key="1">
    <source>
        <dbReference type="SAM" id="Phobius"/>
    </source>
</evidence>
<keyword evidence="1" id="KW-1133">Transmembrane helix</keyword>
<protein>
    <submittedName>
        <fullName evidence="2">Uncharacterized protein</fullName>
    </submittedName>
</protein>
<gene>
    <name evidence="2" type="ORF">HKBW3S42_01183</name>
</gene>
<accession>A0A6V8PKT5</accession>
<feature type="transmembrane region" description="Helical" evidence="1">
    <location>
        <begin position="36"/>
        <end position="56"/>
    </location>
</feature>
<organism evidence="2 3">
    <name type="scientific">Candidatus Hakubella thermalkaliphila</name>
    <dbReference type="NCBI Taxonomy" id="2754717"/>
    <lineage>
        <taxon>Bacteria</taxon>
        <taxon>Bacillati</taxon>
        <taxon>Actinomycetota</taxon>
        <taxon>Actinomycetota incertae sedis</taxon>
        <taxon>Candidatus Hakubellales</taxon>
        <taxon>Candidatus Hakubellaceae</taxon>
        <taxon>Candidatus Hakubella</taxon>
    </lineage>
</organism>
<dbReference type="EMBL" id="BLSA01000182">
    <property type="protein sequence ID" value="GFP32878.1"/>
    <property type="molecule type" value="Genomic_DNA"/>
</dbReference>
<sequence length="81" mass="9005">MVLFLVDVVIIVISVLLAAGLRLGVNGGLAYVENDLFSFILMGFIFLLTFYIADLYDFKKDFQSLEQILIIIATSILSLSL</sequence>
<feature type="transmembrane region" description="Helical" evidence="1">
    <location>
        <begin position="6"/>
        <end position="24"/>
    </location>
</feature>
<name>A0A6V8PKT5_9ACTN</name>
<reference evidence="2 3" key="1">
    <citation type="journal article" date="2020" name="Front. Microbiol.">
        <title>Single-cell genomics of novel Actinobacteria with the Wood-Ljungdahl pathway discovered in a serpentinizing system.</title>
        <authorList>
            <person name="Merino N."/>
            <person name="Kawai M."/>
            <person name="Boyd E.S."/>
            <person name="Colman D.R."/>
            <person name="McGlynn S.E."/>
            <person name="Nealson K.H."/>
            <person name="Kurokawa K."/>
            <person name="Hongoh Y."/>
        </authorList>
    </citation>
    <scope>NUCLEOTIDE SEQUENCE [LARGE SCALE GENOMIC DNA]</scope>
    <source>
        <strain evidence="2 3">S42</strain>
    </source>
</reference>
<keyword evidence="1" id="KW-0472">Membrane</keyword>